<dbReference type="Proteomes" id="UP000826212">
    <property type="component" value="Chromosome"/>
</dbReference>
<name>A0AC61NL81_9BACT</name>
<evidence type="ECO:0000313" key="2">
    <source>
        <dbReference type="Proteomes" id="UP000826212"/>
    </source>
</evidence>
<protein>
    <submittedName>
        <fullName evidence="1">Helix-turn-helix domain-containing protein</fullName>
    </submittedName>
</protein>
<accession>A0AC61NL81</accession>
<sequence length="962" mass="109943">MKFRKLRYFIVLAFFIISHELCASDYRFESFQPSMGVSSNLCTASIVDKLGFHWLGTNSGLYRYGVDVQKISLPKSQNNLVNDIKIVALDIDDEGFIWVGAKSAVFRVNSISFQVEKINFPETSVPNLTSSINDVLVGPNDSVYVATRNGLLKCNREKDKLYFDSRFPHIEKKRDSVSKSKRVITDLMFDSLERLWVSTDGGGVRVYNKSGAPFLTFDTQQLGSNSIFSMYEDFDQHVWLAKSRGAVCLDKSFTPLKNIEKLFSDFRINCFYSDRVNDVLIGTDKGVFKYESHNGHFSVIENAGDKELSINNNGVIYIGGWASNQFIIGSRLGVFGMIKTNFNFDTYSFNTPTPMSLSGNLLRAVVQDPRNRKYQWIATYNDGVDLLNSRTSIITPIPFDKKISSSITSLHCTMVDFHKNIFFGSNNGILRLNKKERVLYRSKFYGLPISNESIYAMLHSTSGDYWVVGMSSGLIRYNPQTHLFNSYCKSDEKGYIPTRNIKTLFQSSNGSIWVGTHIKGIYKYDSNQDLFTCYSTKNGSTNLVSDKIFCFYEDSRGVLWVGTGKGLAYYDPVNDSFKPFESDRFAINMLVLSIQEDSSGRMWLGTNDGIKCLDQEKETCSEFFVQDGLQSNVFEYNVSTKNKNYIFMGGNNGLNRFDPSKFKTSKRDAKVVITRVQCLDKEGNKTEFANHHLYKMTGGYQNVQLSPEIEKISLTLSVTNEFDQTKSHFAYKFEGDSLWTWNKDATDKITLEIPSERKFSIYFKASNSHGIVSKKKIVIHFFKARSYMMLFLVPLILILVVTIVKYFLSRKSERKIEVNTSVSNIFSPLQNTHVPSEVAEKAIESEIELEGKQIKEALEKNMWYLDRNLNKHLFAHHLQISMSHLSLVLREGLKMSFNDLINSYRVDEVKKRLKDPSFKDYTLLGIAEDCGFNSKTSFYRIFKKFTGITPSEFIQDPNIDEE</sequence>
<evidence type="ECO:0000313" key="1">
    <source>
        <dbReference type="EMBL" id="QZE14656.1"/>
    </source>
</evidence>
<dbReference type="EMBL" id="CP081303">
    <property type="protein sequence ID" value="QZE14656.1"/>
    <property type="molecule type" value="Genomic_DNA"/>
</dbReference>
<gene>
    <name evidence="1" type="ORF">K4L44_01935</name>
</gene>
<organism evidence="1 2">
    <name type="scientific">Halosquirtibacter laminarini</name>
    <dbReference type="NCBI Taxonomy" id="3374600"/>
    <lineage>
        <taxon>Bacteria</taxon>
        <taxon>Pseudomonadati</taxon>
        <taxon>Bacteroidota</taxon>
        <taxon>Bacteroidia</taxon>
        <taxon>Marinilabiliales</taxon>
        <taxon>Prolixibacteraceae</taxon>
        <taxon>Halosquirtibacter</taxon>
    </lineage>
</organism>
<reference evidence="1" key="1">
    <citation type="submission" date="2021-08" db="EMBL/GenBank/DDBJ databases">
        <title>Novel anaerobic bacterium isolated from sea squirt in East Sea, Republic of Korea.</title>
        <authorList>
            <person name="Nguyen T.H."/>
            <person name="Li Z."/>
            <person name="Lee Y.-J."/>
            <person name="Ko J."/>
            <person name="Kim S.-G."/>
        </authorList>
    </citation>
    <scope>NUCLEOTIDE SEQUENCE</scope>
    <source>
        <strain evidence="1">KCTC 25031</strain>
    </source>
</reference>
<keyword evidence="2" id="KW-1185">Reference proteome</keyword>
<proteinExistence type="predicted"/>